<gene>
    <name evidence="2" type="ORF">PYV00_11660</name>
</gene>
<dbReference type="RefSeq" id="WP_275228443.1">
    <property type="nucleotide sequence ID" value="NZ_JARESE010000036.1"/>
</dbReference>
<comment type="caution">
    <text evidence="2">The sequence shown here is derived from an EMBL/GenBank/DDBJ whole genome shotgun (WGS) entry which is preliminary data.</text>
</comment>
<evidence type="ECO:0000313" key="2">
    <source>
        <dbReference type="EMBL" id="MDE8652360.1"/>
    </source>
</evidence>
<reference evidence="2 3" key="1">
    <citation type="submission" date="2023-03" db="EMBL/GenBank/DDBJ databases">
        <title>NovoSphingobium album sp. nov. isolated from polycyclic aromatic hydrocarbons- and heavy-metal polluted soil.</title>
        <authorList>
            <person name="Liu Z."/>
            <person name="Wang K."/>
        </authorList>
    </citation>
    <scope>NUCLEOTIDE SEQUENCE [LARGE SCALE GENOMIC DNA]</scope>
    <source>
        <strain evidence="2 3">H3SJ31-1</strain>
    </source>
</reference>
<name>A0ABT5WQN4_9SPHN</name>
<keyword evidence="3" id="KW-1185">Reference proteome</keyword>
<sequence>MTRFAALLLAALACVLLPQAALAQVLLSFQSFNGSMFAGRYPHTFIVLRGALDETGQKIDENYGYTARHVSLDVLSKDVPAMIYVEKPKYIESTNRHFTVPISDAQYRAIRAEVNLWRNEPYNLDKHNCVHFVARIAEIVGIRADVPANLVRKPKAWLNYVGHNNPWLNGKIFD</sequence>
<feature type="chain" id="PRO_5046272021" description="DUF4105 domain-containing protein" evidence="1">
    <location>
        <begin position="24"/>
        <end position="174"/>
    </location>
</feature>
<protein>
    <recommendedName>
        <fullName evidence="4">DUF4105 domain-containing protein</fullName>
    </recommendedName>
</protein>
<feature type="signal peptide" evidence="1">
    <location>
        <begin position="1"/>
        <end position="23"/>
    </location>
</feature>
<dbReference type="EMBL" id="JARESE010000036">
    <property type="protein sequence ID" value="MDE8652360.1"/>
    <property type="molecule type" value="Genomic_DNA"/>
</dbReference>
<evidence type="ECO:0000256" key="1">
    <source>
        <dbReference type="SAM" id="SignalP"/>
    </source>
</evidence>
<dbReference type="Proteomes" id="UP001216253">
    <property type="component" value="Unassembled WGS sequence"/>
</dbReference>
<evidence type="ECO:0008006" key="4">
    <source>
        <dbReference type="Google" id="ProtNLM"/>
    </source>
</evidence>
<evidence type="ECO:0000313" key="3">
    <source>
        <dbReference type="Proteomes" id="UP001216253"/>
    </source>
</evidence>
<organism evidence="2 3">
    <name type="scientific">Novosphingobium album</name>
    <name type="common">ex Liu et al. 2023</name>
    <dbReference type="NCBI Taxonomy" id="3031130"/>
    <lineage>
        <taxon>Bacteria</taxon>
        <taxon>Pseudomonadati</taxon>
        <taxon>Pseudomonadota</taxon>
        <taxon>Alphaproteobacteria</taxon>
        <taxon>Sphingomonadales</taxon>
        <taxon>Sphingomonadaceae</taxon>
        <taxon>Novosphingobium</taxon>
    </lineage>
</organism>
<proteinExistence type="predicted"/>
<keyword evidence="1" id="KW-0732">Signal</keyword>
<accession>A0ABT5WQN4</accession>